<evidence type="ECO:0000256" key="1">
    <source>
        <dbReference type="ARBA" id="ARBA00004613"/>
    </source>
</evidence>
<evidence type="ECO:0000256" key="4">
    <source>
        <dbReference type="ARBA" id="ARBA00022525"/>
    </source>
</evidence>
<evidence type="ECO:0000256" key="6">
    <source>
        <dbReference type="SAM" id="SignalP"/>
    </source>
</evidence>
<name>R0HC00_9BRAS</name>
<keyword evidence="5 6" id="KW-0732">Signal</keyword>
<keyword evidence="8" id="KW-1185">Reference proteome</keyword>
<keyword evidence="3" id="KW-0713">Self-incompatibility</keyword>
<evidence type="ECO:0000313" key="7">
    <source>
        <dbReference type="EMBL" id="EOA22535.1"/>
    </source>
</evidence>
<evidence type="ECO:0000256" key="2">
    <source>
        <dbReference type="ARBA" id="ARBA00005581"/>
    </source>
</evidence>
<dbReference type="EMBL" id="KB870810">
    <property type="protein sequence ID" value="EOA22535.1"/>
    <property type="molecule type" value="Genomic_DNA"/>
</dbReference>
<protein>
    <submittedName>
        <fullName evidence="7">Uncharacterized protein</fullName>
    </submittedName>
</protein>
<dbReference type="GO" id="GO:0005576">
    <property type="term" value="C:extracellular region"/>
    <property type="evidence" value="ECO:0007669"/>
    <property type="project" value="UniProtKB-SubCell"/>
</dbReference>
<accession>R0HC00</accession>
<gene>
    <name evidence="7" type="ORF">CARUB_v10003189mg</name>
</gene>
<keyword evidence="4" id="KW-0964">Secreted</keyword>
<dbReference type="AlphaFoldDB" id="R0HC00"/>
<evidence type="ECO:0000256" key="5">
    <source>
        <dbReference type="ARBA" id="ARBA00022729"/>
    </source>
</evidence>
<feature type="chain" id="PRO_5036445405" evidence="6">
    <location>
        <begin position="21"/>
        <end position="130"/>
    </location>
</feature>
<proteinExistence type="inferred from homology"/>
<comment type="subcellular location">
    <subcellularLocation>
        <location evidence="1">Secreted</location>
    </subcellularLocation>
</comment>
<feature type="signal peptide" evidence="6">
    <location>
        <begin position="1"/>
        <end position="20"/>
    </location>
</feature>
<sequence>MNHLSYFLFLMVLCVGLGNAFLFEKNFVQFQNSLILDKQILIFCKLNDHQIFLVFLNRGEAYNYRFHGEFVPRNKMDCDIREEPRKHVRIRAYEGPSGAFDYGKTNYWDAREDGIYFTHGKDVSKLEYKW</sequence>
<reference evidence="8" key="1">
    <citation type="journal article" date="2013" name="Nat. Genet.">
        <title>The Capsella rubella genome and the genomic consequences of rapid mating system evolution.</title>
        <authorList>
            <person name="Slotte T."/>
            <person name="Hazzouri K.M."/>
            <person name="Agren J.A."/>
            <person name="Koenig D."/>
            <person name="Maumus F."/>
            <person name="Guo Y.L."/>
            <person name="Steige K."/>
            <person name="Platts A.E."/>
            <person name="Escobar J.S."/>
            <person name="Newman L.K."/>
            <person name="Wang W."/>
            <person name="Mandakova T."/>
            <person name="Vello E."/>
            <person name="Smith L.M."/>
            <person name="Henz S.R."/>
            <person name="Steffen J."/>
            <person name="Takuno S."/>
            <person name="Brandvain Y."/>
            <person name="Coop G."/>
            <person name="Andolfatto P."/>
            <person name="Hu T.T."/>
            <person name="Blanchette M."/>
            <person name="Clark R.M."/>
            <person name="Quesneville H."/>
            <person name="Nordborg M."/>
            <person name="Gaut B.S."/>
            <person name="Lysak M.A."/>
            <person name="Jenkins J."/>
            <person name="Grimwood J."/>
            <person name="Chapman J."/>
            <person name="Prochnik S."/>
            <person name="Shu S."/>
            <person name="Rokhsar D."/>
            <person name="Schmutz J."/>
            <person name="Weigel D."/>
            <person name="Wright S.I."/>
        </authorList>
    </citation>
    <scope>NUCLEOTIDE SEQUENCE [LARGE SCALE GENOMIC DNA]</scope>
    <source>
        <strain evidence="8">cv. Monte Gargano</strain>
    </source>
</reference>
<comment type="similarity">
    <text evidence="2">Belongs to the plant self-incompatibility (S1) protein family.</text>
</comment>
<dbReference type="InterPro" id="IPR010264">
    <property type="entry name" value="Self-incomp_S1"/>
</dbReference>
<dbReference type="Pfam" id="PF05938">
    <property type="entry name" value="Self-incomp_S1"/>
    <property type="match status" value="1"/>
</dbReference>
<dbReference type="Proteomes" id="UP000029121">
    <property type="component" value="Unassembled WGS sequence"/>
</dbReference>
<evidence type="ECO:0000313" key="8">
    <source>
        <dbReference type="Proteomes" id="UP000029121"/>
    </source>
</evidence>
<organism evidence="7 8">
    <name type="scientific">Capsella rubella</name>
    <dbReference type="NCBI Taxonomy" id="81985"/>
    <lineage>
        <taxon>Eukaryota</taxon>
        <taxon>Viridiplantae</taxon>
        <taxon>Streptophyta</taxon>
        <taxon>Embryophyta</taxon>
        <taxon>Tracheophyta</taxon>
        <taxon>Spermatophyta</taxon>
        <taxon>Magnoliopsida</taxon>
        <taxon>eudicotyledons</taxon>
        <taxon>Gunneridae</taxon>
        <taxon>Pentapetalae</taxon>
        <taxon>rosids</taxon>
        <taxon>malvids</taxon>
        <taxon>Brassicales</taxon>
        <taxon>Brassicaceae</taxon>
        <taxon>Camelineae</taxon>
        <taxon>Capsella</taxon>
    </lineage>
</organism>
<evidence type="ECO:0000256" key="3">
    <source>
        <dbReference type="ARBA" id="ARBA00022471"/>
    </source>
</evidence>
<dbReference type="GO" id="GO:0060320">
    <property type="term" value="P:rejection of self pollen"/>
    <property type="evidence" value="ECO:0007669"/>
    <property type="project" value="UniProtKB-KW"/>
</dbReference>